<keyword evidence="6" id="KW-0418">Kinase</keyword>
<feature type="region of interest" description="Disordered" evidence="8">
    <location>
        <begin position="49"/>
        <end position="77"/>
    </location>
</feature>
<dbReference type="InterPro" id="IPR050428">
    <property type="entry name" value="TCS_sensor_his_kinase"/>
</dbReference>
<dbReference type="AlphaFoldDB" id="A0A0R0BCB9"/>
<proteinExistence type="predicted"/>
<evidence type="ECO:0000313" key="11">
    <source>
        <dbReference type="Proteomes" id="UP000051254"/>
    </source>
</evidence>
<evidence type="ECO:0000256" key="8">
    <source>
        <dbReference type="SAM" id="MobiDB-lite"/>
    </source>
</evidence>
<comment type="catalytic activity">
    <reaction evidence="1">
        <text>ATP + protein L-histidine = ADP + protein N-phospho-L-histidine.</text>
        <dbReference type="EC" id="2.7.13.3"/>
    </reaction>
</comment>
<reference evidence="10 11" key="1">
    <citation type="submission" date="2015-05" db="EMBL/GenBank/DDBJ databases">
        <title>Genome sequencing and analysis of members of genus Stenotrophomonas.</title>
        <authorList>
            <person name="Patil P.P."/>
            <person name="Midha S."/>
            <person name="Patil P.B."/>
        </authorList>
    </citation>
    <scope>NUCLEOTIDE SEQUENCE [LARGE SCALE GENOMIC DNA]</scope>
    <source>
        <strain evidence="10 11">DSM 17805</strain>
    </source>
</reference>
<sequence length="77" mass="8066">MLGNLLDNAGKWARQRVSISAPSGEGQLRIDVRDDGSGMAANALAQVTQRGARLDEREGSSGLGLWETSPPATAGSW</sequence>
<dbReference type="GO" id="GO:0004673">
    <property type="term" value="F:protein histidine kinase activity"/>
    <property type="evidence" value="ECO:0007669"/>
    <property type="project" value="UniProtKB-EC"/>
</dbReference>
<evidence type="ECO:0000256" key="4">
    <source>
        <dbReference type="ARBA" id="ARBA00022679"/>
    </source>
</evidence>
<dbReference type="PATRIC" id="fig|266128.3.peg.1649"/>
<keyword evidence="5" id="KW-0812">Transmembrane</keyword>
<evidence type="ECO:0000259" key="9">
    <source>
        <dbReference type="PROSITE" id="PS50109"/>
    </source>
</evidence>
<evidence type="ECO:0000256" key="7">
    <source>
        <dbReference type="ARBA" id="ARBA00022989"/>
    </source>
</evidence>
<evidence type="ECO:0000256" key="2">
    <source>
        <dbReference type="ARBA" id="ARBA00012438"/>
    </source>
</evidence>
<dbReference type="InterPro" id="IPR005467">
    <property type="entry name" value="His_kinase_dom"/>
</dbReference>
<dbReference type="Pfam" id="PF02518">
    <property type="entry name" value="HATPase_c"/>
    <property type="match status" value="1"/>
</dbReference>
<gene>
    <name evidence="10" type="ORF">ABB25_12975</name>
</gene>
<dbReference type="EMBL" id="LDJH01000028">
    <property type="protein sequence ID" value="KRG54987.1"/>
    <property type="molecule type" value="Genomic_DNA"/>
</dbReference>
<evidence type="ECO:0000313" key="10">
    <source>
        <dbReference type="EMBL" id="KRG54987.1"/>
    </source>
</evidence>
<keyword evidence="11" id="KW-1185">Reference proteome</keyword>
<keyword evidence="7" id="KW-0472">Membrane</keyword>
<dbReference type="EC" id="2.7.13.3" evidence="2"/>
<evidence type="ECO:0000256" key="3">
    <source>
        <dbReference type="ARBA" id="ARBA00022553"/>
    </source>
</evidence>
<dbReference type="InterPro" id="IPR036890">
    <property type="entry name" value="HATPase_C_sf"/>
</dbReference>
<evidence type="ECO:0000256" key="6">
    <source>
        <dbReference type="ARBA" id="ARBA00022777"/>
    </source>
</evidence>
<protein>
    <recommendedName>
        <fullName evidence="2">histidine kinase</fullName>
        <ecNumber evidence="2">2.7.13.3</ecNumber>
    </recommendedName>
</protein>
<evidence type="ECO:0000256" key="5">
    <source>
        <dbReference type="ARBA" id="ARBA00022692"/>
    </source>
</evidence>
<dbReference type="PANTHER" id="PTHR45436">
    <property type="entry name" value="SENSOR HISTIDINE KINASE YKOH"/>
    <property type="match status" value="1"/>
</dbReference>
<comment type="caution">
    <text evidence="10">The sequence shown here is derived from an EMBL/GenBank/DDBJ whole genome shotgun (WGS) entry which is preliminary data.</text>
</comment>
<keyword evidence="3" id="KW-0597">Phosphoprotein</keyword>
<dbReference type="GO" id="GO:0005886">
    <property type="term" value="C:plasma membrane"/>
    <property type="evidence" value="ECO:0007669"/>
    <property type="project" value="TreeGrafter"/>
</dbReference>
<dbReference type="InterPro" id="IPR003594">
    <property type="entry name" value="HATPase_dom"/>
</dbReference>
<organism evidence="10 11">
    <name type="scientific">Stenotrophomonas koreensis</name>
    <dbReference type="NCBI Taxonomy" id="266128"/>
    <lineage>
        <taxon>Bacteria</taxon>
        <taxon>Pseudomonadati</taxon>
        <taxon>Pseudomonadota</taxon>
        <taxon>Gammaproteobacteria</taxon>
        <taxon>Lysobacterales</taxon>
        <taxon>Lysobacteraceae</taxon>
        <taxon>Stenotrophomonas</taxon>
    </lineage>
</organism>
<name>A0A0R0BCB9_9GAMM</name>
<dbReference type="STRING" id="266128.ABB25_12975"/>
<dbReference type="PROSITE" id="PS50109">
    <property type="entry name" value="HIS_KIN"/>
    <property type="match status" value="1"/>
</dbReference>
<feature type="domain" description="Histidine kinase" evidence="9">
    <location>
        <begin position="1"/>
        <end position="65"/>
    </location>
</feature>
<evidence type="ECO:0000256" key="1">
    <source>
        <dbReference type="ARBA" id="ARBA00000085"/>
    </source>
</evidence>
<dbReference type="GO" id="GO:0000160">
    <property type="term" value="P:phosphorelay signal transduction system"/>
    <property type="evidence" value="ECO:0007669"/>
    <property type="project" value="TreeGrafter"/>
</dbReference>
<dbReference type="Proteomes" id="UP000051254">
    <property type="component" value="Unassembled WGS sequence"/>
</dbReference>
<dbReference type="SUPFAM" id="SSF55874">
    <property type="entry name" value="ATPase domain of HSP90 chaperone/DNA topoisomerase II/histidine kinase"/>
    <property type="match status" value="1"/>
</dbReference>
<keyword evidence="4" id="KW-0808">Transferase</keyword>
<dbReference type="Gene3D" id="3.30.565.10">
    <property type="entry name" value="Histidine kinase-like ATPase, C-terminal domain"/>
    <property type="match status" value="1"/>
</dbReference>
<dbReference type="PANTHER" id="PTHR45436:SF5">
    <property type="entry name" value="SENSOR HISTIDINE KINASE TRCS"/>
    <property type="match status" value="1"/>
</dbReference>
<accession>A0A0R0BCB9</accession>
<keyword evidence="7" id="KW-1133">Transmembrane helix</keyword>